<feature type="transmembrane region" description="Helical" evidence="8">
    <location>
        <begin position="32"/>
        <end position="56"/>
    </location>
</feature>
<evidence type="ECO:0000256" key="5">
    <source>
        <dbReference type="ARBA" id="ARBA00022960"/>
    </source>
</evidence>
<evidence type="ECO:0000256" key="3">
    <source>
        <dbReference type="ARBA" id="ARBA00022475"/>
    </source>
</evidence>
<accession>A0ABS4F314</accession>
<dbReference type="RefSeq" id="WP_209797394.1">
    <property type="nucleotide sequence ID" value="NZ_JAGGJZ010000007.1"/>
</dbReference>
<evidence type="ECO:0000256" key="7">
    <source>
        <dbReference type="ARBA" id="ARBA00023136"/>
    </source>
</evidence>
<reference evidence="9 10" key="1">
    <citation type="submission" date="2021-03" db="EMBL/GenBank/DDBJ databases">
        <title>Genomic Encyclopedia of Type Strains, Phase IV (KMG-IV): sequencing the most valuable type-strain genomes for metagenomic binning, comparative biology and taxonomic classification.</title>
        <authorList>
            <person name="Goeker M."/>
        </authorList>
    </citation>
    <scope>NUCLEOTIDE SEQUENCE [LARGE SCALE GENOMIC DNA]</scope>
    <source>
        <strain evidence="9 10">DSM 3984</strain>
    </source>
</reference>
<dbReference type="PIRSF" id="PIRSF037497">
    <property type="entry name" value="MreD_Clostridium/Treponema_prd"/>
    <property type="match status" value="1"/>
</dbReference>
<comment type="similarity">
    <text evidence="2">Belongs to the MreD family.</text>
</comment>
<dbReference type="InterPro" id="IPR007227">
    <property type="entry name" value="Cell_shape_determining_MreD"/>
</dbReference>
<gene>
    <name evidence="9" type="ORF">J2Z53_002077</name>
</gene>
<dbReference type="NCBIfam" id="TIGR03426">
    <property type="entry name" value="shape_MreD"/>
    <property type="match status" value="1"/>
</dbReference>
<keyword evidence="10" id="KW-1185">Reference proteome</keyword>
<name>A0ABS4F314_9CLOT</name>
<dbReference type="Proteomes" id="UP000783390">
    <property type="component" value="Unassembled WGS sequence"/>
</dbReference>
<evidence type="ECO:0000256" key="4">
    <source>
        <dbReference type="ARBA" id="ARBA00022692"/>
    </source>
</evidence>
<feature type="transmembrane region" description="Helical" evidence="8">
    <location>
        <begin position="126"/>
        <end position="147"/>
    </location>
</feature>
<keyword evidence="4 8" id="KW-0812">Transmembrane</keyword>
<evidence type="ECO:0000313" key="10">
    <source>
        <dbReference type="Proteomes" id="UP000783390"/>
    </source>
</evidence>
<sequence length="163" mass="18470">MKKVIVVLISILLLVLDNAVMPFIGIYNAFPSLLFTFAILYSLINGYYDAVFIGVVSGLLQDIFFSSGFGINSLVNLFLCLVAAYIGNGVFKKRKLVPVATVFGLTIIKHLIIFVIFYLMNYKVVINNILLVAIYNSIVAFIVYRFVLMFSNTEDVNNKWRFR</sequence>
<dbReference type="Pfam" id="PF04093">
    <property type="entry name" value="MreD"/>
    <property type="match status" value="1"/>
</dbReference>
<comment type="subcellular location">
    <subcellularLocation>
        <location evidence="1">Cell membrane</location>
        <topology evidence="1">Multi-pass membrane protein</topology>
    </subcellularLocation>
</comment>
<keyword evidence="7 8" id="KW-0472">Membrane</keyword>
<evidence type="ECO:0000256" key="8">
    <source>
        <dbReference type="SAM" id="Phobius"/>
    </source>
</evidence>
<evidence type="ECO:0000313" key="9">
    <source>
        <dbReference type="EMBL" id="MBP1890477.1"/>
    </source>
</evidence>
<keyword evidence="6 8" id="KW-1133">Transmembrane helix</keyword>
<organism evidence="9 10">
    <name type="scientific">Clostridium moniliforme</name>
    <dbReference type="NCBI Taxonomy" id="39489"/>
    <lineage>
        <taxon>Bacteria</taxon>
        <taxon>Bacillati</taxon>
        <taxon>Bacillota</taxon>
        <taxon>Clostridia</taxon>
        <taxon>Eubacteriales</taxon>
        <taxon>Clostridiaceae</taxon>
        <taxon>Clostridium</taxon>
    </lineage>
</organism>
<proteinExistence type="inferred from homology"/>
<comment type="caution">
    <text evidence="9">The sequence shown here is derived from an EMBL/GenBank/DDBJ whole genome shotgun (WGS) entry which is preliminary data.</text>
</comment>
<feature type="transmembrane region" description="Helical" evidence="8">
    <location>
        <begin position="63"/>
        <end position="87"/>
    </location>
</feature>
<keyword evidence="5" id="KW-0133">Cell shape</keyword>
<evidence type="ECO:0000256" key="6">
    <source>
        <dbReference type="ARBA" id="ARBA00022989"/>
    </source>
</evidence>
<keyword evidence="3" id="KW-1003">Cell membrane</keyword>
<dbReference type="EMBL" id="JAGGJZ010000007">
    <property type="protein sequence ID" value="MBP1890477.1"/>
    <property type="molecule type" value="Genomic_DNA"/>
</dbReference>
<dbReference type="InterPro" id="IPR017225">
    <property type="entry name" value="Cell_shape_determin_MreD_prd"/>
</dbReference>
<protein>
    <submittedName>
        <fullName evidence="9">Rod shape-determining protein MreD</fullName>
    </submittedName>
</protein>
<evidence type="ECO:0000256" key="1">
    <source>
        <dbReference type="ARBA" id="ARBA00004651"/>
    </source>
</evidence>
<evidence type="ECO:0000256" key="2">
    <source>
        <dbReference type="ARBA" id="ARBA00007776"/>
    </source>
</evidence>
<feature type="transmembrane region" description="Helical" evidence="8">
    <location>
        <begin position="99"/>
        <end position="119"/>
    </location>
</feature>